<dbReference type="Proteomes" id="UP000789901">
    <property type="component" value="Unassembled WGS sequence"/>
</dbReference>
<gene>
    <name evidence="2" type="ORF">GMARGA_LOCUS39451</name>
</gene>
<accession>A0ABN7X773</accession>
<dbReference type="EMBL" id="CAJVQB010094191">
    <property type="protein sequence ID" value="CAG8848964.1"/>
    <property type="molecule type" value="Genomic_DNA"/>
</dbReference>
<feature type="non-terminal residue" evidence="2">
    <location>
        <position position="46"/>
    </location>
</feature>
<feature type="coiled-coil region" evidence="1">
    <location>
        <begin position="8"/>
        <end position="35"/>
    </location>
</feature>
<feature type="non-terminal residue" evidence="2">
    <location>
        <position position="1"/>
    </location>
</feature>
<comment type="caution">
    <text evidence="2">The sequence shown here is derived from an EMBL/GenBank/DDBJ whole genome shotgun (WGS) entry which is preliminary data.</text>
</comment>
<name>A0ABN7X773_GIGMA</name>
<organism evidence="2 3">
    <name type="scientific">Gigaspora margarita</name>
    <dbReference type="NCBI Taxonomy" id="4874"/>
    <lineage>
        <taxon>Eukaryota</taxon>
        <taxon>Fungi</taxon>
        <taxon>Fungi incertae sedis</taxon>
        <taxon>Mucoromycota</taxon>
        <taxon>Glomeromycotina</taxon>
        <taxon>Glomeromycetes</taxon>
        <taxon>Diversisporales</taxon>
        <taxon>Gigasporaceae</taxon>
        <taxon>Gigaspora</taxon>
    </lineage>
</organism>
<reference evidence="2 3" key="1">
    <citation type="submission" date="2021-06" db="EMBL/GenBank/DDBJ databases">
        <authorList>
            <person name="Kallberg Y."/>
            <person name="Tangrot J."/>
            <person name="Rosling A."/>
        </authorList>
    </citation>
    <scope>NUCLEOTIDE SEQUENCE [LARGE SCALE GENOMIC DNA]</scope>
    <source>
        <strain evidence="2 3">120-4 pot B 10/14</strain>
    </source>
</reference>
<evidence type="ECO:0000313" key="2">
    <source>
        <dbReference type="EMBL" id="CAG8848964.1"/>
    </source>
</evidence>
<evidence type="ECO:0000313" key="3">
    <source>
        <dbReference type="Proteomes" id="UP000789901"/>
    </source>
</evidence>
<protein>
    <submittedName>
        <fullName evidence="2">30723_t:CDS:1</fullName>
    </submittedName>
</protein>
<sequence>LAFYVKSQNELKNSINAYEEKVKKFDQNANSIRDKLKETIKKTEMM</sequence>
<proteinExistence type="predicted"/>
<keyword evidence="1" id="KW-0175">Coiled coil</keyword>
<keyword evidence="3" id="KW-1185">Reference proteome</keyword>
<evidence type="ECO:0000256" key="1">
    <source>
        <dbReference type="SAM" id="Coils"/>
    </source>
</evidence>